<comment type="similarity">
    <text evidence="1">Belongs to the IS21/IS1162 putative ATP-binding protein family.</text>
</comment>
<evidence type="ECO:0000256" key="2">
    <source>
        <dbReference type="ARBA" id="ARBA00022741"/>
    </source>
</evidence>
<keyword evidence="2" id="KW-0547">Nucleotide-binding</keyword>
<evidence type="ECO:0000259" key="4">
    <source>
        <dbReference type="SMART" id="SM00382"/>
    </source>
</evidence>
<dbReference type="RefSeq" id="WP_106091244.1">
    <property type="nucleotide sequence ID" value="NZ_PVNL01000086.1"/>
</dbReference>
<dbReference type="Pfam" id="PF01695">
    <property type="entry name" value="IstB_IS21"/>
    <property type="match status" value="1"/>
</dbReference>
<evidence type="ECO:0000313" key="6">
    <source>
        <dbReference type="Proteomes" id="UP000238823"/>
    </source>
</evidence>
<reference evidence="5 6" key="1">
    <citation type="submission" date="2018-03" db="EMBL/GenBank/DDBJ databases">
        <title>Draft Genome Sequences of the Obligatory Marine Myxobacteria Enhygromyxa salina SWB007.</title>
        <authorList>
            <person name="Poehlein A."/>
            <person name="Moghaddam J.A."/>
            <person name="Harms H."/>
            <person name="Alanjari M."/>
            <person name="Koenig G.M."/>
            <person name="Daniel R."/>
            <person name="Schaeberle T.F."/>
        </authorList>
    </citation>
    <scope>NUCLEOTIDE SEQUENCE [LARGE SCALE GENOMIC DNA]</scope>
    <source>
        <strain evidence="5 6">SWB007</strain>
    </source>
</reference>
<dbReference type="GO" id="GO:0005524">
    <property type="term" value="F:ATP binding"/>
    <property type="evidence" value="ECO:0007669"/>
    <property type="project" value="UniProtKB-KW"/>
</dbReference>
<dbReference type="AlphaFoldDB" id="A0A2S9YLR8"/>
<dbReference type="PANTHER" id="PTHR30050">
    <property type="entry name" value="CHROMOSOMAL REPLICATION INITIATOR PROTEIN DNAA"/>
    <property type="match status" value="1"/>
</dbReference>
<organism evidence="5 6">
    <name type="scientific">Enhygromyxa salina</name>
    <dbReference type="NCBI Taxonomy" id="215803"/>
    <lineage>
        <taxon>Bacteria</taxon>
        <taxon>Pseudomonadati</taxon>
        <taxon>Myxococcota</taxon>
        <taxon>Polyangia</taxon>
        <taxon>Nannocystales</taxon>
        <taxon>Nannocystaceae</taxon>
        <taxon>Enhygromyxa</taxon>
    </lineage>
</organism>
<dbReference type="InterPro" id="IPR003593">
    <property type="entry name" value="AAA+_ATPase"/>
</dbReference>
<evidence type="ECO:0000256" key="1">
    <source>
        <dbReference type="ARBA" id="ARBA00008059"/>
    </source>
</evidence>
<keyword evidence="3" id="KW-0067">ATP-binding</keyword>
<comment type="caution">
    <text evidence="5">The sequence shown here is derived from an EMBL/GenBank/DDBJ whole genome shotgun (WGS) entry which is preliminary data.</text>
</comment>
<gene>
    <name evidence="5" type="primary">dnaA_1</name>
    <name evidence="5" type="ORF">ENSA7_43160</name>
</gene>
<feature type="domain" description="AAA+ ATPase" evidence="4">
    <location>
        <begin position="99"/>
        <end position="234"/>
    </location>
</feature>
<dbReference type="SMART" id="SM00382">
    <property type="entry name" value="AAA"/>
    <property type="match status" value="1"/>
</dbReference>
<dbReference type="OrthoDB" id="8150723at2"/>
<protein>
    <submittedName>
        <fullName evidence="5">Chromosomal replication initiator protein DnaA</fullName>
    </submittedName>
</protein>
<dbReference type="InterPro" id="IPR047661">
    <property type="entry name" value="IstB"/>
</dbReference>
<dbReference type="InterPro" id="IPR002611">
    <property type="entry name" value="IstB_ATP-bd"/>
</dbReference>
<dbReference type="InterPro" id="IPR028350">
    <property type="entry name" value="DNAC/IstB-like"/>
</dbReference>
<dbReference type="InterPro" id="IPR027417">
    <property type="entry name" value="P-loop_NTPase"/>
</dbReference>
<dbReference type="PIRSF" id="PIRSF003073">
    <property type="entry name" value="DNAC_TnpB_IstB"/>
    <property type="match status" value="1"/>
</dbReference>
<sequence length="247" mass="27926">MHPTDELPSILKKLRLSGVLQTLDLRMRQAVDDDLALSEFLLRLLTDEVERRDAKQIDNRLRQASFEHHKSLEDFDFTFNLKIPKGKIIDLATCTFIAKHENVCLVGETGVGKSHIAQALGHRACMAGYKVLFTSAHKLLTELRAGRADNSHERRLARYGSVDLLIIDDLGLRALTGDEPLDLYEIIRLRYERGSTIITSNRALEEWDPLFKDALLASAAMDRLRHHAHIIEITGDSYRNPPPGKVA</sequence>
<name>A0A2S9YLR8_9BACT</name>
<dbReference type="GO" id="GO:0006260">
    <property type="term" value="P:DNA replication"/>
    <property type="evidence" value="ECO:0007669"/>
    <property type="project" value="TreeGrafter"/>
</dbReference>
<dbReference type="NCBIfam" id="NF038214">
    <property type="entry name" value="IS21_help_AAA"/>
    <property type="match status" value="1"/>
</dbReference>
<dbReference type="Gene3D" id="3.40.50.300">
    <property type="entry name" value="P-loop containing nucleotide triphosphate hydrolases"/>
    <property type="match status" value="1"/>
</dbReference>
<dbReference type="EMBL" id="PVNL01000086">
    <property type="protein sequence ID" value="PRQ06054.1"/>
    <property type="molecule type" value="Genomic_DNA"/>
</dbReference>
<dbReference type="PANTHER" id="PTHR30050:SF4">
    <property type="entry name" value="ATP-BINDING PROTEIN RV3427C IN INSERTION SEQUENCE-RELATED"/>
    <property type="match status" value="1"/>
</dbReference>
<accession>A0A2S9YLR8</accession>
<dbReference type="CDD" id="cd00009">
    <property type="entry name" value="AAA"/>
    <property type="match status" value="1"/>
</dbReference>
<evidence type="ECO:0000256" key="3">
    <source>
        <dbReference type="ARBA" id="ARBA00022840"/>
    </source>
</evidence>
<dbReference type="SUPFAM" id="SSF52540">
    <property type="entry name" value="P-loop containing nucleoside triphosphate hydrolases"/>
    <property type="match status" value="1"/>
</dbReference>
<evidence type="ECO:0000313" key="5">
    <source>
        <dbReference type="EMBL" id="PRQ06054.1"/>
    </source>
</evidence>
<dbReference type="Proteomes" id="UP000238823">
    <property type="component" value="Unassembled WGS sequence"/>
</dbReference>
<proteinExistence type="inferred from homology"/>